<accession>A0A0A0LK96</accession>
<dbReference type="EMBL" id="CM002923">
    <property type="protein sequence ID" value="KGN62335.1"/>
    <property type="molecule type" value="Genomic_DNA"/>
</dbReference>
<dbReference type="eggNOG" id="KOG4660">
    <property type="taxonomic scope" value="Eukaryota"/>
</dbReference>
<dbReference type="InterPro" id="IPR035979">
    <property type="entry name" value="RBD_domain_sf"/>
</dbReference>
<dbReference type="PANTHER" id="PTHR23189">
    <property type="entry name" value="RNA RECOGNITION MOTIF-CONTAINING"/>
    <property type="match status" value="1"/>
</dbReference>
<name>A0A0A0LK96_CUCSA</name>
<feature type="region of interest" description="Disordered" evidence="3">
    <location>
        <begin position="316"/>
        <end position="338"/>
    </location>
</feature>
<dbReference type="InterPro" id="IPR007201">
    <property type="entry name" value="Mei2-like_Rrm_C"/>
</dbReference>
<dbReference type="SMART" id="SM00360">
    <property type="entry name" value="RRM"/>
    <property type="match status" value="2"/>
</dbReference>
<sequence length="644" mass="72419">MGETGVIRLQKSLDPAAQEFRPGYVTNLPALFGPPVRHVYYSFGTPFPPSTNELQVEPFCNSVLTRSPNFPIDFNTAFVNPVEDIAVPEVQPLSSSPTRSLLLSAVPSDVSESVVRRDLECFGDVRGVQMERIRNGILTVHYYDLRHAEKAFRKMRSQNLMRRKQFRNQHSRFLQNNFDTPPRLARALIGGCDVWAEFVIPTSNAAVPDGNNQGTIVVFNLDLGVCASTLKEIFERFGPVKDVRETPLKKHQRFVEFFDVRDAAMAVKEMNGKEIHGKPVVVEFSRPGGSGRKFFNPMIASGKLGARQHQQPLPARPWKLSGRFNDPPHRSSYSESQLSPKKVQCMNARRLTYADTLVDKLHPLNCSGNIVNEIERRGSVGTWRRMNSKKIINRKSVTSSKQEVSPQPRISIRLRKNSFLRKSDPCFLISENTMEPEASDCRDCRTTVMIKNIPNKYNLKLLLKTLDKHCMECNEEINNDGKGLPLSSYDFVYLPIDFINKCNVGYGFVNMTSPQGAWRLYKAFHLQAWQVFNSRKICQVTYARLQGLEALKEHFKNSKFPSEMDEYELPVVFSPPRDGIQLTEPLPVAGNVHVVGAHTSTGEIGGHEDRLGDTTAADQSLELVPCGGGDNGDEEGDSKRSEDG</sequence>
<dbReference type="Proteomes" id="UP000029981">
    <property type="component" value="Chromosome 2"/>
</dbReference>
<keyword evidence="6" id="KW-1185">Reference proteome</keyword>
<reference evidence="5 6" key="1">
    <citation type="journal article" date="2009" name="Nat. Genet.">
        <title>The genome of the cucumber, Cucumis sativus L.</title>
        <authorList>
            <person name="Huang S."/>
            <person name="Li R."/>
            <person name="Zhang Z."/>
            <person name="Li L."/>
            <person name="Gu X."/>
            <person name="Fan W."/>
            <person name="Lucas W.J."/>
            <person name="Wang X."/>
            <person name="Xie B."/>
            <person name="Ni P."/>
            <person name="Ren Y."/>
            <person name="Zhu H."/>
            <person name="Li J."/>
            <person name="Lin K."/>
            <person name="Jin W."/>
            <person name="Fei Z."/>
            <person name="Li G."/>
            <person name="Staub J."/>
            <person name="Kilian A."/>
            <person name="van der Vossen E.A."/>
            <person name="Wu Y."/>
            <person name="Guo J."/>
            <person name="He J."/>
            <person name="Jia Z."/>
            <person name="Ren Y."/>
            <person name="Tian G."/>
            <person name="Lu Y."/>
            <person name="Ruan J."/>
            <person name="Qian W."/>
            <person name="Wang M."/>
            <person name="Huang Q."/>
            <person name="Li B."/>
            <person name="Xuan Z."/>
            <person name="Cao J."/>
            <person name="Asan"/>
            <person name="Wu Z."/>
            <person name="Zhang J."/>
            <person name="Cai Q."/>
            <person name="Bai Y."/>
            <person name="Zhao B."/>
            <person name="Han Y."/>
            <person name="Li Y."/>
            <person name="Li X."/>
            <person name="Wang S."/>
            <person name="Shi Q."/>
            <person name="Liu S."/>
            <person name="Cho W.K."/>
            <person name="Kim J.Y."/>
            <person name="Xu Y."/>
            <person name="Heller-Uszynska K."/>
            <person name="Miao H."/>
            <person name="Cheng Z."/>
            <person name="Zhang S."/>
            <person name="Wu J."/>
            <person name="Yang Y."/>
            <person name="Kang H."/>
            <person name="Li M."/>
            <person name="Liang H."/>
            <person name="Ren X."/>
            <person name="Shi Z."/>
            <person name="Wen M."/>
            <person name="Jian M."/>
            <person name="Yang H."/>
            <person name="Zhang G."/>
            <person name="Yang Z."/>
            <person name="Chen R."/>
            <person name="Liu S."/>
            <person name="Li J."/>
            <person name="Ma L."/>
            <person name="Liu H."/>
            <person name="Zhou Y."/>
            <person name="Zhao J."/>
            <person name="Fang X."/>
            <person name="Li G."/>
            <person name="Fang L."/>
            <person name="Li Y."/>
            <person name="Liu D."/>
            <person name="Zheng H."/>
            <person name="Zhang Y."/>
            <person name="Qin N."/>
            <person name="Li Z."/>
            <person name="Yang G."/>
            <person name="Yang S."/>
            <person name="Bolund L."/>
            <person name="Kristiansen K."/>
            <person name="Zheng H."/>
            <person name="Li S."/>
            <person name="Zhang X."/>
            <person name="Yang H."/>
            <person name="Wang J."/>
            <person name="Sun R."/>
            <person name="Zhang B."/>
            <person name="Jiang S."/>
            <person name="Wang J."/>
            <person name="Du Y."/>
            <person name="Li S."/>
        </authorList>
    </citation>
    <scope>NUCLEOTIDE SEQUENCE [LARGE SCALE GENOMIC DNA]</scope>
    <source>
        <strain evidence="6">cv. 9930</strain>
    </source>
</reference>
<dbReference type="FunFam" id="3.30.70.330:FF:001402">
    <property type="entry name" value="Terminal EAR1-like 1"/>
    <property type="match status" value="1"/>
</dbReference>
<reference evidence="5 6" key="4">
    <citation type="journal article" date="2011" name="BMC Genomics">
        <title>RNA-Seq improves annotation of protein-coding genes in the cucumber genome.</title>
        <authorList>
            <person name="Li Z."/>
            <person name="Zhang Z."/>
            <person name="Yan P."/>
            <person name="Huang S."/>
            <person name="Fei Z."/>
            <person name="Lin K."/>
        </authorList>
    </citation>
    <scope>NUCLEOTIDE SEQUENCE [LARGE SCALE GENOMIC DNA]</scope>
    <source>
        <strain evidence="6">cv. 9930</strain>
    </source>
</reference>
<evidence type="ECO:0000313" key="5">
    <source>
        <dbReference type="EMBL" id="KGN62335.1"/>
    </source>
</evidence>
<dbReference type="Gene3D" id="3.30.70.330">
    <property type="match status" value="2"/>
</dbReference>
<feature type="region of interest" description="Disordered" evidence="3">
    <location>
        <begin position="621"/>
        <end position="644"/>
    </location>
</feature>
<evidence type="ECO:0000313" key="6">
    <source>
        <dbReference type="Proteomes" id="UP000029981"/>
    </source>
</evidence>
<dbReference type="KEGG" id="csv:101208321"/>
<feature type="domain" description="RRM" evidence="4">
    <location>
        <begin position="99"/>
        <end position="173"/>
    </location>
</feature>
<dbReference type="PROSITE" id="PS50102">
    <property type="entry name" value="RRM"/>
    <property type="match status" value="2"/>
</dbReference>
<dbReference type="OrthoDB" id="417481at2759"/>
<dbReference type="SUPFAM" id="SSF54928">
    <property type="entry name" value="RNA-binding domain, RBD"/>
    <property type="match status" value="3"/>
</dbReference>
<evidence type="ECO:0000256" key="1">
    <source>
        <dbReference type="ARBA" id="ARBA00022884"/>
    </source>
</evidence>
<protein>
    <recommendedName>
        <fullName evidence="4">RRM domain-containing protein</fullName>
    </recommendedName>
</protein>
<keyword evidence="1 2" id="KW-0694">RNA-binding</keyword>
<evidence type="ECO:0000256" key="3">
    <source>
        <dbReference type="SAM" id="MobiDB-lite"/>
    </source>
</evidence>
<dbReference type="InterPro" id="IPR000504">
    <property type="entry name" value="RRM_dom"/>
</dbReference>
<dbReference type="InterPro" id="IPR012677">
    <property type="entry name" value="Nucleotide-bd_a/b_plait_sf"/>
</dbReference>
<dbReference type="GO" id="GO:0003723">
    <property type="term" value="F:RNA binding"/>
    <property type="evidence" value="ECO:0000318"/>
    <property type="project" value="GO_Central"/>
</dbReference>
<reference evidence="5 6" key="2">
    <citation type="journal article" date="2009" name="PLoS ONE">
        <title>An integrated genetic and cytogenetic map of the cucumber genome.</title>
        <authorList>
            <person name="Ren Y."/>
            <person name="Zhang Z."/>
            <person name="Liu J."/>
            <person name="Staub J.E."/>
            <person name="Han Y."/>
            <person name="Cheng Z."/>
            <person name="Li X."/>
            <person name="Lu J."/>
            <person name="Miao H."/>
            <person name="Kang H."/>
            <person name="Xie B."/>
            <person name="Gu X."/>
            <person name="Wang X."/>
            <person name="Du Y."/>
            <person name="Jin W."/>
            <person name="Huang S."/>
        </authorList>
    </citation>
    <scope>NUCLEOTIDE SEQUENCE [LARGE SCALE GENOMIC DNA]</scope>
    <source>
        <strain evidence="6">cv. 9930</strain>
    </source>
</reference>
<dbReference type="Gramene" id="KGN62335">
    <property type="protein sequence ID" value="KGN62335"/>
    <property type="gene ID" value="Csa_2G349690"/>
</dbReference>
<evidence type="ECO:0000256" key="2">
    <source>
        <dbReference type="PROSITE-ProRule" id="PRU00176"/>
    </source>
</evidence>
<dbReference type="GO" id="GO:1990904">
    <property type="term" value="C:ribonucleoprotein complex"/>
    <property type="evidence" value="ECO:0000318"/>
    <property type="project" value="GO_Central"/>
</dbReference>
<dbReference type="Pfam" id="PF00076">
    <property type="entry name" value="RRM_1"/>
    <property type="match status" value="1"/>
</dbReference>
<feature type="domain" description="RRM" evidence="4">
    <location>
        <begin position="214"/>
        <end position="287"/>
    </location>
</feature>
<organism evidence="5 6">
    <name type="scientific">Cucumis sativus</name>
    <name type="common">Cucumber</name>
    <dbReference type="NCBI Taxonomy" id="3659"/>
    <lineage>
        <taxon>Eukaryota</taxon>
        <taxon>Viridiplantae</taxon>
        <taxon>Streptophyta</taxon>
        <taxon>Embryophyta</taxon>
        <taxon>Tracheophyta</taxon>
        <taxon>Spermatophyta</taxon>
        <taxon>Magnoliopsida</taxon>
        <taxon>eudicotyledons</taxon>
        <taxon>Gunneridae</taxon>
        <taxon>Pentapetalae</taxon>
        <taxon>rosids</taxon>
        <taxon>fabids</taxon>
        <taxon>Cucurbitales</taxon>
        <taxon>Cucurbitaceae</taxon>
        <taxon>Benincaseae</taxon>
        <taxon>Cucumis</taxon>
    </lineage>
</organism>
<reference evidence="5 6" key="3">
    <citation type="journal article" date="2010" name="BMC Genomics">
        <title>Transcriptome sequencing and comparative analysis of cucumber flowers with different sex types.</title>
        <authorList>
            <person name="Guo S."/>
            <person name="Zheng Y."/>
            <person name="Joung J.G."/>
            <person name="Liu S."/>
            <person name="Zhang Z."/>
            <person name="Crasta O.R."/>
            <person name="Sobral B.W."/>
            <person name="Xu Y."/>
            <person name="Huang S."/>
            <person name="Fei Z."/>
        </authorList>
    </citation>
    <scope>NUCLEOTIDE SEQUENCE [LARGE SCALE GENOMIC DNA]</scope>
    <source>
        <strain evidence="6">cv. 9930</strain>
    </source>
</reference>
<gene>
    <name evidence="5" type="ORF">Csa_2G349690</name>
</gene>
<evidence type="ECO:0000259" key="4">
    <source>
        <dbReference type="PROSITE" id="PS50102"/>
    </source>
</evidence>
<dbReference type="AlphaFoldDB" id="A0A0A0LK96"/>
<dbReference type="Pfam" id="PF04059">
    <property type="entry name" value="RRM_2"/>
    <property type="match status" value="1"/>
</dbReference>
<proteinExistence type="predicted"/>